<evidence type="ECO:0000313" key="4">
    <source>
        <dbReference type="Proteomes" id="UP000480222"/>
    </source>
</evidence>
<dbReference type="OrthoDB" id="4772932at2"/>
<dbReference type="KEGG" id="cdi:DIP1978"/>
<reference evidence="3 4" key="1">
    <citation type="submission" date="2020-02" db="EMBL/GenBank/DDBJ databases">
        <authorList>
            <person name="Brisse S."/>
        </authorList>
    </citation>
    <scope>NUCLEOTIDE SEQUENCE [LARGE SCALE GENOMIC DNA]</scope>
    <source>
        <strain evidence="3">CIP107547</strain>
    </source>
</reference>
<evidence type="ECO:0000256" key="2">
    <source>
        <dbReference type="SAM" id="Phobius"/>
    </source>
</evidence>
<proteinExistence type="predicted"/>
<keyword evidence="2" id="KW-0472">Membrane</keyword>
<protein>
    <submittedName>
        <fullName evidence="3">Uncharacterized protein</fullName>
    </submittedName>
</protein>
<dbReference type="RefSeq" id="WP_003852863.1">
    <property type="nucleotide sequence ID" value="NZ_CASCJD010000008.1"/>
</dbReference>
<evidence type="ECO:0000313" key="3">
    <source>
        <dbReference type="EMBL" id="CAB0618673.1"/>
    </source>
</evidence>
<feature type="compositionally biased region" description="Low complexity" evidence="1">
    <location>
        <begin position="70"/>
        <end position="102"/>
    </location>
</feature>
<feature type="region of interest" description="Disordered" evidence="1">
    <location>
        <begin position="48"/>
        <end position="106"/>
    </location>
</feature>
<evidence type="ECO:0000256" key="1">
    <source>
        <dbReference type="SAM" id="MobiDB-lite"/>
    </source>
</evidence>
<name>A0A0F5DB65_CORDP</name>
<dbReference type="OMA" id="PPEIYWR"/>
<dbReference type="Proteomes" id="UP000480222">
    <property type="component" value="Unassembled WGS sequence"/>
</dbReference>
<keyword evidence="2" id="KW-0812">Transmembrane</keyword>
<dbReference type="AlphaFoldDB" id="A0A0F5DB65"/>
<gene>
    <name evidence="3" type="ORF">CIP107547_02157</name>
</gene>
<organism evidence="3 4">
    <name type="scientific">Corynebacterium diphtheriae</name>
    <dbReference type="NCBI Taxonomy" id="1717"/>
    <lineage>
        <taxon>Bacteria</taxon>
        <taxon>Bacillati</taxon>
        <taxon>Actinomycetota</taxon>
        <taxon>Actinomycetes</taxon>
        <taxon>Mycobacteriales</taxon>
        <taxon>Corynebacteriaceae</taxon>
        <taxon>Corynebacterium</taxon>
    </lineage>
</organism>
<dbReference type="EMBL" id="CADDAV010000026">
    <property type="protein sequence ID" value="CAB0618673.1"/>
    <property type="molecule type" value="Genomic_DNA"/>
</dbReference>
<accession>A0A0F5DB65</accession>
<feature type="transmembrane region" description="Helical" evidence="2">
    <location>
        <begin position="21"/>
        <end position="40"/>
    </location>
</feature>
<keyword evidence="2" id="KW-1133">Transmembrane helix</keyword>
<comment type="caution">
    <text evidence="3">The sequence shown here is derived from an EMBL/GenBank/DDBJ whole genome shotgun (WGS) entry which is preliminary data.</text>
</comment>
<sequence length="238" mass="25581">MDRRNENQHTGRLPEVYYKRRRAAAVVALLVVVFLVIWLLSALGNKSDQAQPETAPAVDTTAASVTGEKTSSAASSQSTSSSSASESASESASQEPSASTTAKASEKTSCTLDDLEVTASTNNPNYVKGAKPTFYMTVKNPTKADCAIDLDENVIRFEVYGLATNQRIWSDIDCNQPMDKGKVTIKPGETLSYEAVWARTKSAPKQCQNRPKVEAGGYFLHAVVGSKPSPAYTFNIAS</sequence>